<name>A0ABU6TGI8_9FABA</name>
<sequence>MALKDDTCIFIQPDIPCLYSSGKHEFHPLPLPIGDEGLSFERLPRNSLKFLKENEGAWKNSEKDFFVGPMNIRFNMFVYLRKKLFLISNSSPSAFRDKDGHYLPPYIMAYDFVAGGESMIVNLPEDTLEDSLDWCCDLRIFEWGKEKSSDHSLCLVKYIRDSFTIWVFTEFKSSNKWRKILEVGVKEMGVEEENPNVRGINVINGNCLIFATGRKVYGYYYFNDQSCWRLKEICEHNYWDYNSINLTPYSPTFRPCGTNESSIVSTRP</sequence>
<comment type="caution">
    <text evidence="1">The sequence shown here is derived from an EMBL/GenBank/DDBJ whole genome shotgun (WGS) entry which is preliminary data.</text>
</comment>
<reference evidence="1 2" key="1">
    <citation type="journal article" date="2023" name="Plants (Basel)">
        <title>Bridging the Gap: Combining Genomics and Transcriptomics Approaches to Understand Stylosanthes scabra, an Orphan Legume from the Brazilian Caatinga.</title>
        <authorList>
            <person name="Ferreira-Neto J.R.C."/>
            <person name="da Silva M.D."/>
            <person name="Binneck E."/>
            <person name="de Melo N.F."/>
            <person name="da Silva R.H."/>
            <person name="de Melo A.L.T.M."/>
            <person name="Pandolfi V."/>
            <person name="Bustamante F.O."/>
            <person name="Brasileiro-Vidal A.C."/>
            <person name="Benko-Iseppon A.M."/>
        </authorList>
    </citation>
    <scope>NUCLEOTIDE SEQUENCE [LARGE SCALE GENOMIC DNA]</scope>
    <source>
        <tissue evidence="1">Leaves</tissue>
    </source>
</reference>
<keyword evidence="2" id="KW-1185">Reference proteome</keyword>
<dbReference type="EMBL" id="JASCZI010090928">
    <property type="protein sequence ID" value="MED6147849.1"/>
    <property type="molecule type" value="Genomic_DNA"/>
</dbReference>
<evidence type="ECO:0000313" key="2">
    <source>
        <dbReference type="Proteomes" id="UP001341840"/>
    </source>
</evidence>
<accession>A0ABU6TGI8</accession>
<proteinExistence type="predicted"/>
<dbReference type="Proteomes" id="UP001341840">
    <property type="component" value="Unassembled WGS sequence"/>
</dbReference>
<evidence type="ECO:0008006" key="3">
    <source>
        <dbReference type="Google" id="ProtNLM"/>
    </source>
</evidence>
<protein>
    <recommendedName>
        <fullName evidence="3">F-box associated domain-containing protein</fullName>
    </recommendedName>
</protein>
<evidence type="ECO:0000313" key="1">
    <source>
        <dbReference type="EMBL" id="MED6147849.1"/>
    </source>
</evidence>
<gene>
    <name evidence="1" type="ORF">PIB30_047712</name>
</gene>
<organism evidence="1 2">
    <name type="scientific">Stylosanthes scabra</name>
    <dbReference type="NCBI Taxonomy" id="79078"/>
    <lineage>
        <taxon>Eukaryota</taxon>
        <taxon>Viridiplantae</taxon>
        <taxon>Streptophyta</taxon>
        <taxon>Embryophyta</taxon>
        <taxon>Tracheophyta</taxon>
        <taxon>Spermatophyta</taxon>
        <taxon>Magnoliopsida</taxon>
        <taxon>eudicotyledons</taxon>
        <taxon>Gunneridae</taxon>
        <taxon>Pentapetalae</taxon>
        <taxon>rosids</taxon>
        <taxon>fabids</taxon>
        <taxon>Fabales</taxon>
        <taxon>Fabaceae</taxon>
        <taxon>Papilionoideae</taxon>
        <taxon>50 kb inversion clade</taxon>
        <taxon>dalbergioids sensu lato</taxon>
        <taxon>Dalbergieae</taxon>
        <taxon>Pterocarpus clade</taxon>
        <taxon>Stylosanthes</taxon>
    </lineage>
</organism>